<dbReference type="PROSITE" id="PS50011">
    <property type="entry name" value="PROTEIN_KINASE_DOM"/>
    <property type="match status" value="1"/>
</dbReference>
<comment type="caution">
    <text evidence="13">The sequence shown here is derived from an EMBL/GenBank/DDBJ whole genome shotgun (WGS) entry which is preliminary data.</text>
</comment>
<keyword evidence="3" id="KW-0723">Serine/threonine-protein kinase</keyword>
<feature type="region of interest" description="Disordered" evidence="11">
    <location>
        <begin position="303"/>
        <end position="433"/>
    </location>
</feature>
<comment type="similarity">
    <text evidence="1">Belongs to the protein kinase superfamily. NEK Ser/Thr protein kinase family. NIMA subfamily.</text>
</comment>
<feature type="compositionally biased region" description="Polar residues" evidence="11">
    <location>
        <begin position="419"/>
        <end position="433"/>
    </location>
</feature>
<evidence type="ECO:0000256" key="4">
    <source>
        <dbReference type="ARBA" id="ARBA00022679"/>
    </source>
</evidence>
<dbReference type="AlphaFoldDB" id="A0A8S1K959"/>
<dbReference type="FunFam" id="3.30.200.20:FF:000097">
    <property type="entry name" value="Probable serine/threonine-protein kinase nek1"/>
    <property type="match status" value="1"/>
</dbReference>
<evidence type="ECO:0000256" key="2">
    <source>
        <dbReference type="ARBA" id="ARBA00012513"/>
    </source>
</evidence>
<dbReference type="EC" id="2.7.11.1" evidence="2"/>
<feature type="compositionally biased region" description="Basic and acidic residues" evidence="11">
    <location>
        <begin position="409"/>
        <end position="418"/>
    </location>
</feature>
<gene>
    <name evidence="13" type="ORF">PSON_ATCC_30995.1.T0040187</name>
</gene>
<dbReference type="EMBL" id="CAJJDN010000004">
    <property type="protein sequence ID" value="CAD8049536.1"/>
    <property type="molecule type" value="Genomic_DNA"/>
</dbReference>
<dbReference type="Pfam" id="PF00069">
    <property type="entry name" value="Pkinase"/>
    <property type="match status" value="1"/>
</dbReference>
<feature type="binding site" evidence="10">
    <location>
        <position position="39"/>
    </location>
    <ligand>
        <name>ATP</name>
        <dbReference type="ChEBI" id="CHEBI:30616"/>
    </ligand>
</feature>
<keyword evidence="14" id="KW-1185">Reference proteome</keyword>
<evidence type="ECO:0000256" key="5">
    <source>
        <dbReference type="ARBA" id="ARBA00022741"/>
    </source>
</evidence>
<evidence type="ECO:0000256" key="3">
    <source>
        <dbReference type="ARBA" id="ARBA00022527"/>
    </source>
</evidence>
<keyword evidence="5 10" id="KW-0547">Nucleotide-binding</keyword>
<evidence type="ECO:0000256" key="8">
    <source>
        <dbReference type="ARBA" id="ARBA00047899"/>
    </source>
</evidence>
<accession>A0A8S1K959</accession>
<reference evidence="13" key="1">
    <citation type="submission" date="2021-01" db="EMBL/GenBank/DDBJ databases">
        <authorList>
            <consortium name="Genoscope - CEA"/>
            <person name="William W."/>
        </authorList>
    </citation>
    <scope>NUCLEOTIDE SEQUENCE</scope>
</reference>
<evidence type="ECO:0000256" key="7">
    <source>
        <dbReference type="ARBA" id="ARBA00022840"/>
    </source>
</evidence>
<evidence type="ECO:0000256" key="1">
    <source>
        <dbReference type="ARBA" id="ARBA00010886"/>
    </source>
</evidence>
<sequence length="433" mass="48868">MQKSTSLADFTILQKLGEGSFGQVFRVKRVNDQCEYAMKKVRINNLKQKERENALNEIRILASINDAHIIGYKEAFFDEMSNQLCVIMEFAAGGDISKQIGQCIKKQNQIEEKEIWKALAHMTLGLRVLHKSGILHRDLKSANVFKSIDGQYKIGDLNVSKVSHGALAKTQTGTPYYASPEVWRDQPYSSPSDIWSLGCVIYEMATLKPPFRAQDLQALFKKVSSGVYEKIPKSYSNSLSAMISQLLKVPAHLRPTCDQILSDPNVKPYVEQYCQTQQANSSQAELLQTILLPKNLKQLQAKLPKPTYETNKNEYDSIKQPPKSTRSASVNERKGSPIQTPQIPKKDISKPLIPPGLRNNQQSINPPIRQSSLNRPSSSVKNLSPAPIRKSVEKQNQNTLKNKSPSTKRIYDNNENIDRSNLGQRRSYQNIKN</sequence>
<dbReference type="InterPro" id="IPR000719">
    <property type="entry name" value="Prot_kinase_dom"/>
</dbReference>
<feature type="compositionally biased region" description="Polar residues" evidence="11">
    <location>
        <begin position="358"/>
        <end position="382"/>
    </location>
</feature>
<evidence type="ECO:0000256" key="6">
    <source>
        <dbReference type="ARBA" id="ARBA00022777"/>
    </source>
</evidence>
<feature type="compositionally biased region" description="Polar residues" evidence="11">
    <location>
        <begin position="394"/>
        <end position="407"/>
    </location>
</feature>
<dbReference type="SMART" id="SM00220">
    <property type="entry name" value="S_TKc"/>
    <property type="match status" value="1"/>
</dbReference>
<protein>
    <recommendedName>
        <fullName evidence="2">non-specific serine/threonine protein kinase</fullName>
        <ecNumber evidence="2">2.7.11.1</ecNumber>
    </recommendedName>
</protein>
<evidence type="ECO:0000256" key="9">
    <source>
        <dbReference type="ARBA" id="ARBA00048679"/>
    </source>
</evidence>
<evidence type="ECO:0000259" key="12">
    <source>
        <dbReference type="PROSITE" id="PS50011"/>
    </source>
</evidence>
<evidence type="ECO:0000256" key="10">
    <source>
        <dbReference type="PROSITE-ProRule" id="PRU10141"/>
    </source>
</evidence>
<dbReference type="InterPro" id="IPR017441">
    <property type="entry name" value="Protein_kinase_ATP_BS"/>
</dbReference>
<name>A0A8S1K959_9CILI</name>
<dbReference type="PANTHER" id="PTHR44899">
    <property type="entry name" value="CAMK FAMILY PROTEIN KINASE"/>
    <property type="match status" value="1"/>
</dbReference>
<organism evidence="13 14">
    <name type="scientific">Paramecium sonneborni</name>
    <dbReference type="NCBI Taxonomy" id="65129"/>
    <lineage>
        <taxon>Eukaryota</taxon>
        <taxon>Sar</taxon>
        <taxon>Alveolata</taxon>
        <taxon>Ciliophora</taxon>
        <taxon>Intramacronucleata</taxon>
        <taxon>Oligohymenophorea</taxon>
        <taxon>Peniculida</taxon>
        <taxon>Parameciidae</taxon>
        <taxon>Paramecium</taxon>
    </lineage>
</organism>
<dbReference type="Proteomes" id="UP000692954">
    <property type="component" value="Unassembled WGS sequence"/>
</dbReference>
<keyword evidence="7 10" id="KW-0067">ATP-binding</keyword>
<feature type="domain" description="Protein kinase" evidence="12">
    <location>
        <begin position="10"/>
        <end position="270"/>
    </location>
</feature>
<dbReference type="GO" id="GO:0004674">
    <property type="term" value="F:protein serine/threonine kinase activity"/>
    <property type="evidence" value="ECO:0007669"/>
    <property type="project" value="UniProtKB-KW"/>
</dbReference>
<evidence type="ECO:0000256" key="11">
    <source>
        <dbReference type="SAM" id="MobiDB-lite"/>
    </source>
</evidence>
<proteinExistence type="inferred from homology"/>
<evidence type="ECO:0000313" key="13">
    <source>
        <dbReference type="EMBL" id="CAD8049536.1"/>
    </source>
</evidence>
<dbReference type="OrthoDB" id="248923at2759"/>
<keyword evidence="6" id="KW-0418">Kinase</keyword>
<dbReference type="PANTHER" id="PTHR44899:SF6">
    <property type="entry name" value="SERINE_THREONINE PROTEIN KINASE"/>
    <property type="match status" value="1"/>
</dbReference>
<dbReference type="GO" id="GO:0005524">
    <property type="term" value="F:ATP binding"/>
    <property type="evidence" value="ECO:0007669"/>
    <property type="project" value="UniProtKB-UniRule"/>
</dbReference>
<keyword evidence="4" id="KW-0808">Transferase</keyword>
<comment type="catalytic activity">
    <reaction evidence="8">
        <text>L-threonyl-[protein] + ATP = O-phospho-L-threonyl-[protein] + ADP + H(+)</text>
        <dbReference type="Rhea" id="RHEA:46608"/>
        <dbReference type="Rhea" id="RHEA-COMP:11060"/>
        <dbReference type="Rhea" id="RHEA-COMP:11605"/>
        <dbReference type="ChEBI" id="CHEBI:15378"/>
        <dbReference type="ChEBI" id="CHEBI:30013"/>
        <dbReference type="ChEBI" id="CHEBI:30616"/>
        <dbReference type="ChEBI" id="CHEBI:61977"/>
        <dbReference type="ChEBI" id="CHEBI:456216"/>
        <dbReference type="EC" id="2.7.11.1"/>
    </reaction>
</comment>
<comment type="catalytic activity">
    <reaction evidence="9">
        <text>L-seryl-[protein] + ATP = O-phospho-L-seryl-[protein] + ADP + H(+)</text>
        <dbReference type="Rhea" id="RHEA:17989"/>
        <dbReference type="Rhea" id="RHEA-COMP:9863"/>
        <dbReference type="Rhea" id="RHEA-COMP:11604"/>
        <dbReference type="ChEBI" id="CHEBI:15378"/>
        <dbReference type="ChEBI" id="CHEBI:29999"/>
        <dbReference type="ChEBI" id="CHEBI:30616"/>
        <dbReference type="ChEBI" id="CHEBI:83421"/>
        <dbReference type="ChEBI" id="CHEBI:456216"/>
        <dbReference type="EC" id="2.7.11.1"/>
    </reaction>
</comment>
<dbReference type="InterPro" id="IPR051131">
    <property type="entry name" value="NEK_Ser/Thr_kinase_NIMA"/>
</dbReference>
<dbReference type="PROSITE" id="PS00107">
    <property type="entry name" value="PROTEIN_KINASE_ATP"/>
    <property type="match status" value="1"/>
</dbReference>
<evidence type="ECO:0000313" key="14">
    <source>
        <dbReference type="Proteomes" id="UP000692954"/>
    </source>
</evidence>